<dbReference type="PRINTS" id="PR00145">
    <property type="entry name" value="ARGSUCLYASE"/>
</dbReference>
<accession>A0A161KGC9</accession>
<dbReference type="InterPro" id="IPR024083">
    <property type="entry name" value="Fumarase/histidase_N"/>
</dbReference>
<organism evidence="2">
    <name type="scientific">hydrothermal vent metagenome</name>
    <dbReference type="NCBI Taxonomy" id="652676"/>
    <lineage>
        <taxon>unclassified sequences</taxon>
        <taxon>metagenomes</taxon>
        <taxon>ecological metagenomes</taxon>
    </lineage>
</organism>
<dbReference type="GO" id="GO:0004056">
    <property type="term" value="F:argininosuccinate lyase activity"/>
    <property type="evidence" value="ECO:0007669"/>
    <property type="project" value="UniProtKB-EC"/>
</dbReference>
<evidence type="ECO:0000313" key="2">
    <source>
        <dbReference type="EMBL" id="CUV08471.1"/>
    </source>
</evidence>
<dbReference type="GO" id="GO:0005829">
    <property type="term" value="C:cytosol"/>
    <property type="evidence" value="ECO:0007669"/>
    <property type="project" value="TreeGrafter"/>
</dbReference>
<dbReference type="PRINTS" id="PR00149">
    <property type="entry name" value="FUMRATELYASE"/>
</dbReference>
<dbReference type="InterPro" id="IPR009049">
    <property type="entry name" value="Argininosuccinate_lyase"/>
</dbReference>
<gene>
    <name evidence="2" type="ORF">MGWOODY_Mmi1588</name>
</gene>
<dbReference type="AlphaFoldDB" id="A0A161KGC9"/>
<feature type="domain" description="Fumarate lyase N-terminal" evidence="1">
    <location>
        <begin position="73"/>
        <end position="279"/>
    </location>
</feature>
<dbReference type="InterPro" id="IPR000362">
    <property type="entry name" value="Fumarate_lyase_fam"/>
</dbReference>
<dbReference type="PANTHER" id="PTHR43814">
    <property type="entry name" value="ARGININOSUCCINATE LYASE"/>
    <property type="match status" value="1"/>
</dbReference>
<evidence type="ECO:0000259" key="1">
    <source>
        <dbReference type="Pfam" id="PF00206"/>
    </source>
</evidence>
<dbReference type="PANTHER" id="PTHR43814:SF1">
    <property type="entry name" value="ARGININOSUCCINATE LYASE"/>
    <property type="match status" value="1"/>
</dbReference>
<dbReference type="Pfam" id="PF00206">
    <property type="entry name" value="Lyase_1"/>
    <property type="match status" value="1"/>
</dbReference>
<protein>
    <submittedName>
        <fullName evidence="2">Argininosuccinate lyase</fullName>
        <ecNumber evidence="2">4.3.2.1</ecNumber>
    </submittedName>
</protein>
<dbReference type="EMBL" id="FAXC01000070">
    <property type="protein sequence ID" value="CUV08471.1"/>
    <property type="molecule type" value="Genomic_DNA"/>
</dbReference>
<dbReference type="Gene3D" id="1.10.275.10">
    <property type="entry name" value="Fumarase/aspartase (N-terminal domain)"/>
    <property type="match status" value="1"/>
</dbReference>
<dbReference type="CDD" id="cd01359">
    <property type="entry name" value="Argininosuccinate_lyase"/>
    <property type="match status" value="1"/>
</dbReference>
<keyword evidence="2" id="KW-0456">Lyase</keyword>
<proteinExistence type="predicted"/>
<dbReference type="Gene3D" id="1.10.40.30">
    <property type="entry name" value="Fumarase/aspartase (C-terminal domain)"/>
    <property type="match status" value="1"/>
</dbReference>
<sequence length="471" mass="52317">MEVNEGTLLYHGMSLADLAHAIMLIEIDVVPQESRAALLNALLEMHNLSVENIDFDNALVDVYTNRDHMLHQRTPETAGWLHAGRPRREVSTLAYLIVTRAELLEVVKNVSELMGTLLDFADENHSTILPDYTYLQRAHPTTLAHYVLTFVQPMSRDLDRLKSVYKRTNKSPAGAGSTNGSRLPIDRERLAKLLGFNGLVLHTRDAMWQPDGPIELMSVALAILCNVDRMTEDLQIWTTSEFNFMDLSESHSRSSIIMPHKKNPYSLTFVRGVAREMIGRLAGTAALQSTPSGQVDNRIFTYSMVPQGLMQTKKALKLLSATISGLTVNKDEMSLAALKSLGGSTDLAEEIMTIYDIDPQTAHSIVGRAVRSATQMGKGLEADLINSAAKDIINRSLNISDDFIEKIMDPKAIVATRIGPGGASLKSVQEMITTFRDLVYECNQWFVTEKSRLKEAEKKLIEKVTALCQCT</sequence>
<name>A0A161KGC9_9ZZZZ</name>
<dbReference type="InterPro" id="IPR008948">
    <property type="entry name" value="L-Aspartase-like"/>
</dbReference>
<dbReference type="InterPro" id="IPR022761">
    <property type="entry name" value="Fumarate_lyase_N"/>
</dbReference>
<dbReference type="GO" id="GO:0042450">
    <property type="term" value="P:L-arginine biosynthetic process via ornithine"/>
    <property type="evidence" value="ECO:0007669"/>
    <property type="project" value="InterPro"/>
</dbReference>
<dbReference type="Gene3D" id="1.20.200.10">
    <property type="entry name" value="Fumarase/aspartase (Central domain)"/>
    <property type="match status" value="1"/>
</dbReference>
<dbReference type="SUPFAM" id="SSF48557">
    <property type="entry name" value="L-aspartase-like"/>
    <property type="match status" value="1"/>
</dbReference>
<dbReference type="EC" id="4.3.2.1" evidence="2"/>
<reference evidence="2" key="1">
    <citation type="submission" date="2015-10" db="EMBL/GenBank/DDBJ databases">
        <authorList>
            <person name="Gilbert D.G."/>
        </authorList>
    </citation>
    <scope>NUCLEOTIDE SEQUENCE</scope>
</reference>